<dbReference type="Pfam" id="PF00240">
    <property type="entry name" value="ubiquitin"/>
    <property type="match status" value="1"/>
</dbReference>
<evidence type="ECO:0000259" key="2">
    <source>
        <dbReference type="PROSITE" id="PS50053"/>
    </source>
</evidence>
<comment type="caution">
    <text evidence="3">The sequence shown here is derived from an EMBL/GenBank/DDBJ whole genome shotgun (WGS) entry which is preliminary data.</text>
</comment>
<dbReference type="GO" id="GO:0051787">
    <property type="term" value="F:misfolded protein binding"/>
    <property type="evidence" value="ECO:0007669"/>
    <property type="project" value="TreeGrafter"/>
</dbReference>
<evidence type="ECO:0000256" key="1">
    <source>
        <dbReference type="SAM" id="MobiDB-lite"/>
    </source>
</evidence>
<dbReference type="InterPro" id="IPR000626">
    <property type="entry name" value="Ubiquitin-like_dom"/>
</dbReference>
<sequence>MASGGGALDAKHATEASHSVVEIKIKTMDSQVYTCRVEKNVSVPDLKEQVALVTGVPSCSQRLICRGKVLKDDHALSAYEVEDGHTLHLVTRPPSAPASSVPVGADSEGQESHDFSSSFSRPGHIAHSVLVGTFNFPDRGSAVLPEINRIFSSVLSSLQIESFFPHLGADNGNTSEREQVGQIQRQRSADQSTVATHQNDNDSVDEHTGMHGDVSYVGVIPAVSHLRIVHQIAPSALTTMSQRLSHMEQILTAYAEQAHVSSYSSNTAVLEATNPQASSSATESGELAAWSSIFRRIQALLGNQAASELLRLANQLETQQSIETILARGTILSTGMLLEQLGRLLLDLGSAALTHGREPPQVAQSINTQEPGGVLTRSSETSSHRAGHSMHYTENVNLGLPPSMVARNFLSQATQDGPSLTLNVESTSNSGINHSDQAFLQPPSSSNENMQESRSLDQHGIPNSDLPDFFQDSSSVDNTNGGRGIIYPLLARFRPLNPPIFPQQGGLSLDTSSCEEHASISEQHSHQMDFPTKAVQTAAENRRGESEGNDSACPAVRKQLMPTTSRQAQACSPQSQTDAGLDVMSTMKHDLGTTTTCSTHFRQDLERPLLHVLEAPTTISNEEQLASRYQALSNRGVLGKADAETSLQLKCSGPSCLGMDWSTCGSIDGACFSNVTNMKTVCVEDHVKKLDTSNGEVISEDFASDVTCSSTCKDFLSTLACRKVAESVREQPPNETTNIFSFESHELGLDCSGSSTQALPTSSNCFIPEDSNEKYLLDIGLHASGAPSGLRSLRDDHVGSDKICSFQDRHVGDDGKSLQQFFPSACMYNRRSASPALHASELENCEMKTLDNGKVKFQQSLSAVADENQEDSRKQRAMPSFEYLQAFKRQKTQ</sequence>
<feature type="region of interest" description="Disordered" evidence="1">
    <location>
        <begin position="420"/>
        <end position="480"/>
    </location>
</feature>
<feature type="region of interest" description="Disordered" evidence="1">
    <location>
        <begin position="92"/>
        <end position="119"/>
    </location>
</feature>
<dbReference type="FunFam" id="3.10.20.90:FF:000154">
    <property type="entry name" value="Large proline-rich protein BAG6"/>
    <property type="match status" value="1"/>
</dbReference>
<dbReference type="PANTHER" id="PTHR15204">
    <property type="entry name" value="LARGE PROLINE-RICH PROTEIN BAG6"/>
    <property type="match status" value="1"/>
</dbReference>
<dbReference type="InterPro" id="IPR029071">
    <property type="entry name" value="Ubiquitin-like_domsf"/>
</dbReference>
<feature type="compositionally biased region" description="Polar residues" evidence="1">
    <location>
        <begin position="420"/>
        <end position="453"/>
    </location>
</feature>
<proteinExistence type="predicted"/>
<name>A0A8T2QA64_CERRI</name>
<reference evidence="3" key="1">
    <citation type="submission" date="2021-08" db="EMBL/GenBank/DDBJ databases">
        <title>WGS assembly of Ceratopteris richardii.</title>
        <authorList>
            <person name="Marchant D.B."/>
            <person name="Chen G."/>
            <person name="Jenkins J."/>
            <person name="Shu S."/>
            <person name="Leebens-Mack J."/>
            <person name="Grimwood J."/>
            <person name="Schmutz J."/>
            <person name="Soltis P."/>
            <person name="Soltis D."/>
            <person name="Chen Z.-H."/>
        </authorList>
    </citation>
    <scope>NUCLEOTIDE SEQUENCE</scope>
    <source>
        <strain evidence="3">Whitten #5841</strain>
        <tissue evidence="3">Leaf</tissue>
    </source>
</reference>
<evidence type="ECO:0000313" key="4">
    <source>
        <dbReference type="Proteomes" id="UP000825935"/>
    </source>
</evidence>
<feature type="compositionally biased region" description="Polar residues" evidence="1">
    <location>
        <begin position="362"/>
        <end position="381"/>
    </location>
</feature>
<dbReference type="PANTHER" id="PTHR15204:SF0">
    <property type="entry name" value="LARGE PROLINE-RICH PROTEIN BAG6"/>
    <property type="match status" value="1"/>
</dbReference>
<dbReference type="SMART" id="SM00213">
    <property type="entry name" value="UBQ"/>
    <property type="match status" value="1"/>
</dbReference>
<dbReference type="PROSITE" id="PS50053">
    <property type="entry name" value="UBIQUITIN_2"/>
    <property type="match status" value="1"/>
</dbReference>
<gene>
    <name evidence="3" type="ORF">KP509_37G053500</name>
</gene>
<dbReference type="GO" id="GO:0031593">
    <property type="term" value="F:polyubiquitin modification-dependent protein binding"/>
    <property type="evidence" value="ECO:0007669"/>
    <property type="project" value="TreeGrafter"/>
</dbReference>
<dbReference type="CDD" id="cd17039">
    <property type="entry name" value="Ubl_ubiquitin_like"/>
    <property type="match status" value="1"/>
</dbReference>
<accession>A0A8T2QA64</accession>
<feature type="region of interest" description="Disordered" evidence="1">
    <location>
        <begin position="357"/>
        <end position="388"/>
    </location>
</feature>
<feature type="region of interest" description="Disordered" evidence="1">
    <location>
        <begin position="862"/>
        <end position="893"/>
    </location>
</feature>
<protein>
    <recommendedName>
        <fullName evidence="2">Ubiquitin-like domain-containing protein</fullName>
    </recommendedName>
</protein>
<feature type="compositionally biased region" description="Polar residues" evidence="1">
    <location>
        <begin position="181"/>
        <end position="198"/>
    </location>
</feature>
<dbReference type="AlphaFoldDB" id="A0A8T2QA64"/>
<dbReference type="SUPFAM" id="SSF54236">
    <property type="entry name" value="Ubiquitin-like"/>
    <property type="match status" value="1"/>
</dbReference>
<dbReference type="Proteomes" id="UP000825935">
    <property type="component" value="Chromosome 37"/>
</dbReference>
<dbReference type="OrthoDB" id="267397at2759"/>
<evidence type="ECO:0000313" key="3">
    <source>
        <dbReference type="EMBL" id="KAH7280141.1"/>
    </source>
</evidence>
<feature type="compositionally biased region" description="Polar residues" evidence="1">
    <location>
        <begin position="471"/>
        <end position="480"/>
    </location>
</feature>
<keyword evidence="4" id="KW-1185">Reference proteome</keyword>
<dbReference type="EMBL" id="CM035442">
    <property type="protein sequence ID" value="KAH7280141.1"/>
    <property type="molecule type" value="Genomic_DNA"/>
</dbReference>
<dbReference type="GO" id="GO:0036503">
    <property type="term" value="P:ERAD pathway"/>
    <property type="evidence" value="ECO:0007669"/>
    <property type="project" value="TreeGrafter"/>
</dbReference>
<feature type="domain" description="Ubiquitin-like" evidence="2">
    <location>
        <begin position="21"/>
        <end position="96"/>
    </location>
</feature>
<organism evidence="3 4">
    <name type="scientific">Ceratopteris richardii</name>
    <name type="common">Triangle waterfern</name>
    <dbReference type="NCBI Taxonomy" id="49495"/>
    <lineage>
        <taxon>Eukaryota</taxon>
        <taxon>Viridiplantae</taxon>
        <taxon>Streptophyta</taxon>
        <taxon>Embryophyta</taxon>
        <taxon>Tracheophyta</taxon>
        <taxon>Polypodiopsida</taxon>
        <taxon>Polypodiidae</taxon>
        <taxon>Polypodiales</taxon>
        <taxon>Pteridineae</taxon>
        <taxon>Pteridaceae</taxon>
        <taxon>Parkerioideae</taxon>
        <taxon>Ceratopteris</taxon>
    </lineage>
</organism>
<dbReference type="Gene3D" id="3.10.20.90">
    <property type="entry name" value="Phosphatidylinositol 3-kinase Catalytic Subunit, Chain A, domain 1"/>
    <property type="match status" value="1"/>
</dbReference>
<dbReference type="GO" id="GO:0071818">
    <property type="term" value="C:BAT3 complex"/>
    <property type="evidence" value="ECO:0007669"/>
    <property type="project" value="TreeGrafter"/>
</dbReference>
<feature type="region of interest" description="Disordered" evidence="1">
    <location>
        <begin position="169"/>
        <end position="205"/>
    </location>
</feature>